<dbReference type="InterPro" id="IPR050109">
    <property type="entry name" value="HTH-type_TetR-like_transc_reg"/>
</dbReference>
<keyword evidence="7" id="KW-1185">Reference proteome</keyword>
<dbReference type="PROSITE" id="PS50977">
    <property type="entry name" value="HTH_TETR_2"/>
    <property type="match status" value="1"/>
</dbReference>
<dbReference type="PANTHER" id="PTHR30055:SF234">
    <property type="entry name" value="HTH-TYPE TRANSCRIPTIONAL REGULATOR BETI"/>
    <property type="match status" value="1"/>
</dbReference>
<dbReference type="InterPro" id="IPR009057">
    <property type="entry name" value="Homeodomain-like_sf"/>
</dbReference>
<organism evidence="6 7">
    <name type="scientific">Desertihabitans brevis</name>
    <dbReference type="NCBI Taxonomy" id="2268447"/>
    <lineage>
        <taxon>Bacteria</taxon>
        <taxon>Bacillati</taxon>
        <taxon>Actinomycetota</taxon>
        <taxon>Actinomycetes</taxon>
        <taxon>Propionibacteriales</taxon>
        <taxon>Propionibacteriaceae</taxon>
        <taxon>Desertihabitans</taxon>
    </lineage>
</organism>
<dbReference type="SUPFAM" id="SSF46689">
    <property type="entry name" value="Homeodomain-like"/>
    <property type="match status" value="1"/>
</dbReference>
<dbReference type="EMBL" id="QOUI01000002">
    <property type="protein sequence ID" value="RCK70508.1"/>
    <property type="molecule type" value="Genomic_DNA"/>
</dbReference>
<dbReference type="Gene3D" id="1.10.357.10">
    <property type="entry name" value="Tetracycline Repressor, domain 2"/>
    <property type="match status" value="1"/>
</dbReference>
<dbReference type="PANTHER" id="PTHR30055">
    <property type="entry name" value="HTH-TYPE TRANSCRIPTIONAL REGULATOR RUTR"/>
    <property type="match status" value="1"/>
</dbReference>
<feature type="domain" description="HTH tetR-type" evidence="5">
    <location>
        <begin position="15"/>
        <end position="75"/>
    </location>
</feature>
<accession>A0A367YXE9</accession>
<proteinExistence type="predicted"/>
<dbReference type="Proteomes" id="UP000252770">
    <property type="component" value="Unassembled WGS sequence"/>
</dbReference>
<dbReference type="Pfam" id="PF00440">
    <property type="entry name" value="TetR_N"/>
    <property type="match status" value="1"/>
</dbReference>
<dbReference type="AlphaFoldDB" id="A0A367YXE9"/>
<sequence length="212" mass="23349">MARAYDRTRRDEQAQQTRHRVLQAAERLLVDHGMPGFTVAALATAAGVSPQTVYNTVGGKADVVKALYDVRLAGDDEPVPMSRRPAFRAMEHSPDTRALLEAYVAITAGIHSRVGSLLGQLFAARGDPVVTGFVATIDRERRVGNGHAVDLLQRRHGLPAGLDREVAVDVVWTLTSPEVADRLLRTCDWPLERYRHWLLESLLASLGPRART</sequence>
<evidence type="ECO:0000259" key="5">
    <source>
        <dbReference type="PROSITE" id="PS50977"/>
    </source>
</evidence>
<evidence type="ECO:0000256" key="2">
    <source>
        <dbReference type="ARBA" id="ARBA00023125"/>
    </source>
</evidence>
<name>A0A367YXE9_9ACTN</name>
<keyword evidence="3" id="KW-0804">Transcription</keyword>
<dbReference type="GO" id="GO:0000976">
    <property type="term" value="F:transcription cis-regulatory region binding"/>
    <property type="evidence" value="ECO:0007669"/>
    <property type="project" value="TreeGrafter"/>
</dbReference>
<comment type="caution">
    <text evidence="6">The sequence shown here is derived from an EMBL/GenBank/DDBJ whole genome shotgun (WGS) entry which is preliminary data.</text>
</comment>
<dbReference type="GO" id="GO:0003700">
    <property type="term" value="F:DNA-binding transcription factor activity"/>
    <property type="evidence" value="ECO:0007669"/>
    <property type="project" value="TreeGrafter"/>
</dbReference>
<keyword evidence="1" id="KW-0805">Transcription regulation</keyword>
<protein>
    <submittedName>
        <fullName evidence="6">TetR/AcrR family transcriptional regulator</fullName>
    </submittedName>
</protein>
<keyword evidence="2 4" id="KW-0238">DNA-binding</keyword>
<dbReference type="InterPro" id="IPR001647">
    <property type="entry name" value="HTH_TetR"/>
</dbReference>
<evidence type="ECO:0000256" key="1">
    <source>
        <dbReference type="ARBA" id="ARBA00023015"/>
    </source>
</evidence>
<dbReference type="RefSeq" id="WP_114125280.1">
    <property type="nucleotide sequence ID" value="NZ_QOUI01000002.1"/>
</dbReference>
<evidence type="ECO:0000313" key="7">
    <source>
        <dbReference type="Proteomes" id="UP000252770"/>
    </source>
</evidence>
<evidence type="ECO:0000256" key="3">
    <source>
        <dbReference type="ARBA" id="ARBA00023163"/>
    </source>
</evidence>
<reference evidence="6 7" key="1">
    <citation type="submission" date="2018-07" db="EMBL/GenBank/DDBJ databases">
        <title>Desertimonas flava gen. nov. sp. nov.</title>
        <authorList>
            <person name="Liu S."/>
        </authorList>
    </citation>
    <scope>NUCLEOTIDE SEQUENCE [LARGE SCALE GENOMIC DNA]</scope>
    <source>
        <strain evidence="6 7">16Sb5-5</strain>
    </source>
</reference>
<evidence type="ECO:0000256" key="4">
    <source>
        <dbReference type="PROSITE-ProRule" id="PRU00335"/>
    </source>
</evidence>
<evidence type="ECO:0000313" key="6">
    <source>
        <dbReference type="EMBL" id="RCK70508.1"/>
    </source>
</evidence>
<feature type="DNA-binding region" description="H-T-H motif" evidence="4">
    <location>
        <begin position="38"/>
        <end position="57"/>
    </location>
</feature>
<gene>
    <name evidence="6" type="ORF">DT076_03440</name>
</gene>